<organism evidence="3 4">
    <name type="scientific">Lichenicola cladoniae</name>
    <dbReference type="NCBI Taxonomy" id="1484109"/>
    <lineage>
        <taxon>Bacteria</taxon>
        <taxon>Pseudomonadati</taxon>
        <taxon>Pseudomonadota</taxon>
        <taxon>Alphaproteobacteria</taxon>
        <taxon>Acetobacterales</taxon>
        <taxon>Acetobacteraceae</taxon>
        <taxon>Lichenicola</taxon>
    </lineage>
</organism>
<reference evidence="3 4" key="1">
    <citation type="journal article" date="2014" name="World J. Microbiol. Biotechnol.">
        <title>Biodiversity and physiological characteristics of Antarctic and Arctic lichens-associated bacteria.</title>
        <authorList>
            <person name="Lee Y.M."/>
            <person name="Kim E.H."/>
            <person name="Lee H.K."/>
            <person name="Hong S.G."/>
        </authorList>
    </citation>
    <scope>NUCLEOTIDE SEQUENCE [LARGE SCALE GENOMIC DNA]</scope>
    <source>
        <strain evidence="3 4">PAMC 26569</strain>
        <plasmid evidence="3">unnamed2</plasmid>
    </source>
</reference>
<feature type="compositionally biased region" description="Low complexity" evidence="2">
    <location>
        <begin position="111"/>
        <end position="129"/>
    </location>
</feature>
<dbReference type="Proteomes" id="UP000500767">
    <property type="component" value="Plasmid unnamed2"/>
</dbReference>
<dbReference type="EMBL" id="CP053710">
    <property type="protein sequence ID" value="QKE93454.1"/>
    <property type="molecule type" value="Genomic_DNA"/>
</dbReference>
<dbReference type="GO" id="GO:0043565">
    <property type="term" value="F:sequence-specific DNA binding"/>
    <property type="evidence" value="ECO:0007669"/>
    <property type="project" value="InterPro"/>
</dbReference>
<gene>
    <name evidence="3" type="ORF">HN018_25085</name>
</gene>
<keyword evidence="4" id="KW-1185">Reference proteome</keyword>
<feature type="region of interest" description="Disordered" evidence="2">
    <location>
        <begin position="105"/>
        <end position="129"/>
    </location>
</feature>
<dbReference type="PANTHER" id="PTHR37936:SF3">
    <property type="entry name" value="TRANSPOSASE INSC FOR INSERTION ELEMENT IS2A-RELATED"/>
    <property type="match status" value="1"/>
</dbReference>
<sequence>MDTMLPPALTDAEATHTIDRKSARGAAMEVIVRGERRRNWTTEQKCQIVAESLQPGLTPSDVARRHGIGTGLLYTWRRQMLTGATGTLTGVGPWTGRLTRLSWPDRGLGCPSSTTRPTATTFRRPVAGS</sequence>
<dbReference type="GO" id="GO:0006313">
    <property type="term" value="P:DNA transposition"/>
    <property type="evidence" value="ECO:0007669"/>
    <property type="project" value="InterPro"/>
</dbReference>
<geneLocation type="plasmid" evidence="3 4">
    <name>unnamed2</name>
</geneLocation>
<comment type="similarity">
    <text evidence="1">Belongs to the transposase 8 family.</text>
</comment>
<protein>
    <submittedName>
        <fullName evidence="3">Transposase</fullName>
    </submittedName>
</protein>
<dbReference type="GO" id="GO:0004803">
    <property type="term" value="F:transposase activity"/>
    <property type="evidence" value="ECO:0007669"/>
    <property type="project" value="InterPro"/>
</dbReference>
<keyword evidence="3" id="KW-0614">Plasmid</keyword>
<evidence type="ECO:0000256" key="2">
    <source>
        <dbReference type="SAM" id="MobiDB-lite"/>
    </source>
</evidence>
<name>A0A6M8HY11_9PROT</name>
<accession>A0A6M8HY11</accession>
<evidence type="ECO:0000256" key="1">
    <source>
        <dbReference type="ARBA" id="ARBA00009964"/>
    </source>
</evidence>
<dbReference type="InterPro" id="IPR010921">
    <property type="entry name" value="Trp_repressor/repl_initiator"/>
</dbReference>
<dbReference type="SUPFAM" id="SSF48295">
    <property type="entry name" value="TrpR-like"/>
    <property type="match status" value="1"/>
</dbReference>
<dbReference type="KEGG" id="lck:HN018_25085"/>
<dbReference type="Pfam" id="PF01527">
    <property type="entry name" value="HTH_Tnp_1"/>
    <property type="match status" value="1"/>
</dbReference>
<evidence type="ECO:0000313" key="4">
    <source>
        <dbReference type="Proteomes" id="UP000500767"/>
    </source>
</evidence>
<dbReference type="Gene3D" id="1.10.10.10">
    <property type="entry name" value="Winged helix-like DNA-binding domain superfamily/Winged helix DNA-binding domain"/>
    <property type="match status" value="1"/>
</dbReference>
<evidence type="ECO:0000313" key="3">
    <source>
        <dbReference type="EMBL" id="QKE93454.1"/>
    </source>
</evidence>
<proteinExistence type="inferred from homology"/>
<dbReference type="InterPro" id="IPR036388">
    <property type="entry name" value="WH-like_DNA-bd_sf"/>
</dbReference>
<dbReference type="PANTHER" id="PTHR37936">
    <property type="entry name" value="TRANSPOSASE INSC FOR INSERTION ELEMENT IS2A-RELATED"/>
    <property type="match status" value="1"/>
</dbReference>
<dbReference type="AlphaFoldDB" id="A0A6M8HY11"/>
<dbReference type="InterPro" id="IPR002514">
    <property type="entry name" value="Transposase_8"/>
</dbReference>